<evidence type="ECO:0000313" key="3">
    <source>
        <dbReference type="EMBL" id="CAE8594027.1"/>
    </source>
</evidence>
<evidence type="ECO:0000313" key="4">
    <source>
        <dbReference type="EMBL" id="CAE8725884.1"/>
    </source>
</evidence>
<gene>
    <name evidence="3" type="ORF">PGLA1383_LOCUS12602</name>
    <name evidence="2" type="ORF">PGLA1383_LOCUS2005</name>
    <name evidence="4" type="ORF">PGLA2088_LOCUS44311</name>
</gene>
<reference evidence="4" key="1">
    <citation type="submission" date="2021-02" db="EMBL/GenBank/DDBJ databases">
        <authorList>
            <person name="Dougan E. K."/>
            <person name="Rhodes N."/>
            <person name="Thang M."/>
            <person name="Chan C."/>
        </authorList>
    </citation>
    <scope>NUCLEOTIDE SEQUENCE</scope>
</reference>
<proteinExistence type="predicted"/>
<organism evidence="4 5">
    <name type="scientific">Polarella glacialis</name>
    <name type="common">Dinoflagellate</name>
    <dbReference type="NCBI Taxonomy" id="89957"/>
    <lineage>
        <taxon>Eukaryota</taxon>
        <taxon>Sar</taxon>
        <taxon>Alveolata</taxon>
        <taxon>Dinophyceae</taxon>
        <taxon>Suessiales</taxon>
        <taxon>Suessiaceae</taxon>
        <taxon>Polarella</taxon>
    </lineage>
</organism>
<sequence length="112" mass="12689">MWNDQCIRKVKQSGVQYDMIARTRPDIGVFDKINWNALSQARVSYMPENSGGNTDWFFSIPMANCGYMVEPSGSNVRWRRDKPSRLHHLQSWPSQGDGKLSGADARRSAVGL</sequence>
<evidence type="ECO:0000313" key="2">
    <source>
        <dbReference type="EMBL" id="CAE8583017.1"/>
    </source>
</evidence>
<accession>A0A813LES2</accession>
<dbReference type="Proteomes" id="UP000626109">
    <property type="component" value="Unassembled WGS sequence"/>
</dbReference>
<comment type="caution">
    <text evidence="4">The sequence shown here is derived from an EMBL/GenBank/DDBJ whole genome shotgun (WGS) entry which is preliminary data.</text>
</comment>
<dbReference type="Proteomes" id="UP000654075">
    <property type="component" value="Unassembled WGS sequence"/>
</dbReference>
<keyword evidence="6" id="KW-1185">Reference proteome</keyword>
<feature type="region of interest" description="Disordered" evidence="1">
    <location>
        <begin position="86"/>
        <end position="112"/>
    </location>
</feature>
<dbReference type="EMBL" id="CAJNNW010035139">
    <property type="protein sequence ID" value="CAE8725884.1"/>
    <property type="molecule type" value="Genomic_DNA"/>
</dbReference>
<dbReference type="AlphaFoldDB" id="A0A813LES2"/>
<evidence type="ECO:0000256" key="1">
    <source>
        <dbReference type="SAM" id="MobiDB-lite"/>
    </source>
</evidence>
<protein>
    <submittedName>
        <fullName evidence="4">Uncharacterized protein</fullName>
    </submittedName>
</protein>
<evidence type="ECO:0000313" key="6">
    <source>
        <dbReference type="Proteomes" id="UP000654075"/>
    </source>
</evidence>
<name>A0A813LES2_POLGL</name>
<dbReference type="EMBL" id="CAJNNV010006755">
    <property type="protein sequence ID" value="CAE8594027.1"/>
    <property type="molecule type" value="Genomic_DNA"/>
</dbReference>
<dbReference type="EMBL" id="CAJNNV010000571">
    <property type="protein sequence ID" value="CAE8583017.1"/>
    <property type="molecule type" value="Genomic_DNA"/>
</dbReference>
<evidence type="ECO:0000313" key="5">
    <source>
        <dbReference type="Proteomes" id="UP000626109"/>
    </source>
</evidence>